<dbReference type="EMBL" id="CAICTM010001978">
    <property type="protein sequence ID" value="CAB9527343.1"/>
    <property type="molecule type" value="Genomic_DNA"/>
</dbReference>
<protein>
    <submittedName>
        <fullName evidence="1">Uncharacterized protein</fullName>
    </submittedName>
</protein>
<dbReference type="AlphaFoldDB" id="A0A9N8EV96"/>
<sequence length="149" mass="16909">MKIRSDRNPRRIGEVIAVTGSLRLKKDAEFKHVIGEMKLQYSTRNDGNFRLAYTGRNENSGEYGTACVVFPPSEMWHFKYKKLESARHGALARAMKVSFGSDNDAAPHIQITVYLENEDDKAGKYMSEALEYAVAEHNAHLTRLRRSSS</sequence>
<proteinExistence type="predicted"/>
<organism evidence="1 2">
    <name type="scientific">Seminavis robusta</name>
    <dbReference type="NCBI Taxonomy" id="568900"/>
    <lineage>
        <taxon>Eukaryota</taxon>
        <taxon>Sar</taxon>
        <taxon>Stramenopiles</taxon>
        <taxon>Ochrophyta</taxon>
        <taxon>Bacillariophyta</taxon>
        <taxon>Bacillariophyceae</taxon>
        <taxon>Bacillariophycidae</taxon>
        <taxon>Naviculales</taxon>
        <taxon>Naviculaceae</taxon>
        <taxon>Seminavis</taxon>
    </lineage>
</organism>
<evidence type="ECO:0000313" key="1">
    <source>
        <dbReference type="EMBL" id="CAB9527343.1"/>
    </source>
</evidence>
<evidence type="ECO:0000313" key="2">
    <source>
        <dbReference type="Proteomes" id="UP001153069"/>
    </source>
</evidence>
<reference evidence="1" key="1">
    <citation type="submission" date="2020-06" db="EMBL/GenBank/DDBJ databases">
        <authorList>
            <consortium name="Plant Systems Biology data submission"/>
        </authorList>
    </citation>
    <scope>NUCLEOTIDE SEQUENCE</scope>
    <source>
        <strain evidence="1">D6</strain>
    </source>
</reference>
<name>A0A9N8EV96_9STRA</name>
<dbReference type="Proteomes" id="UP001153069">
    <property type="component" value="Unassembled WGS sequence"/>
</dbReference>
<gene>
    <name evidence="1" type="ORF">SEMRO_1980_G309130.1</name>
</gene>
<keyword evidence="2" id="KW-1185">Reference proteome</keyword>
<comment type="caution">
    <text evidence="1">The sequence shown here is derived from an EMBL/GenBank/DDBJ whole genome shotgun (WGS) entry which is preliminary data.</text>
</comment>
<accession>A0A9N8EV96</accession>